<gene>
    <name evidence="1" type="ORF">Pmani_009733</name>
    <name evidence="2" type="ORF">Pmani_009737</name>
</gene>
<name>A0AAE1Q3K3_9EUCA</name>
<dbReference type="Proteomes" id="UP001292094">
    <property type="component" value="Unassembled WGS sequence"/>
</dbReference>
<dbReference type="EMBL" id="JAWZYT010000766">
    <property type="protein sequence ID" value="KAK4319277.1"/>
    <property type="molecule type" value="Genomic_DNA"/>
</dbReference>
<reference evidence="1" key="1">
    <citation type="submission" date="2023-11" db="EMBL/GenBank/DDBJ databases">
        <title>Genome assemblies of two species of porcelain crab, Petrolisthes cinctipes and Petrolisthes manimaculis (Anomura: Porcellanidae).</title>
        <authorList>
            <person name="Angst P."/>
        </authorList>
    </citation>
    <scope>NUCLEOTIDE SEQUENCE</scope>
    <source>
        <strain evidence="1">PB745_02</strain>
        <tissue evidence="1">Gill</tissue>
    </source>
</reference>
<evidence type="ECO:0000313" key="2">
    <source>
        <dbReference type="EMBL" id="KAK4319277.1"/>
    </source>
</evidence>
<keyword evidence="3" id="KW-1185">Reference proteome</keyword>
<dbReference type="EMBL" id="JAWZYT010000766">
    <property type="protein sequence ID" value="KAK4319273.1"/>
    <property type="molecule type" value="Genomic_DNA"/>
</dbReference>
<organism evidence="1 3">
    <name type="scientific">Petrolisthes manimaculis</name>
    <dbReference type="NCBI Taxonomy" id="1843537"/>
    <lineage>
        <taxon>Eukaryota</taxon>
        <taxon>Metazoa</taxon>
        <taxon>Ecdysozoa</taxon>
        <taxon>Arthropoda</taxon>
        <taxon>Crustacea</taxon>
        <taxon>Multicrustacea</taxon>
        <taxon>Malacostraca</taxon>
        <taxon>Eumalacostraca</taxon>
        <taxon>Eucarida</taxon>
        <taxon>Decapoda</taxon>
        <taxon>Pleocyemata</taxon>
        <taxon>Anomura</taxon>
        <taxon>Galatheoidea</taxon>
        <taxon>Porcellanidae</taxon>
        <taxon>Petrolisthes</taxon>
    </lineage>
</organism>
<accession>A0AAE1Q3K3</accession>
<proteinExistence type="predicted"/>
<evidence type="ECO:0000313" key="3">
    <source>
        <dbReference type="Proteomes" id="UP001292094"/>
    </source>
</evidence>
<protein>
    <submittedName>
        <fullName evidence="1">Uncharacterized protein</fullName>
    </submittedName>
</protein>
<dbReference type="AlphaFoldDB" id="A0AAE1Q3K3"/>
<sequence length="111" mass="12503">MKLGLCDDLSGLANHGINPSPRAIKYMRTQWLKRQHGGFDNLSMAESIRKYAANPPEITILQNVEEYRFSAVLVTPFMRRVHSMLREAGEIVIVDGTACIDQLNTSLIPFL</sequence>
<evidence type="ECO:0000313" key="1">
    <source>
        <dbReference type="EMBL" id="KAK4319273.1"/>
    </source>
</evidence>
<comment type="caution">
    <text evidence="1">The sequence shown here is derived from an EMBL/GenBank/DDBJ whole genome shotgun (WGS) entry which is preliminary data.</text>
</comment>